<protein>
    <submittedName>
        <fullName evidence="1">Uncharacterized protein</fullName>
    </submittedName>
</protein>
<gene>
    <name evidence="1" type="ORF">IFT41_24355</name>
</gene>
<proteinExistence type="predicted"/>
<comment type="caution">
    <text evidence="1">The sequence shown here is derived from an EMBL/GenBank/DDBJ whole genome shotgun (WGS) entry which is preliminary data.</text>
</comment>
<organism evidence="1 2">
    <name type="scientific">Enterobacter agglomerans</name>
    <name type="common">Erwinia herbicola</name>
    <name type="synonym">Pantoea agglomerans</name>
    <dbReference type="NCBI Taxonomy" id="549"/>
    <lineage>
        <taxon>Bacteria</taxon>
        <taxon>Pseudomonadati</taxon>
        <taxon>Pseudomonadota</taxon>
        <taxon>Gammaproteobacteria</taxon>
        <taxon>Enterobacterales</taxon>
        <taxon>Erwiniaceae</taxon>
        <taxon>Pantoea</taxon>
        <taxon>Pantoea agglomerans group</taxon>
    </lineage>
</organism>
<evidence type="ECO:0000313" key="2">
    <source>
        <dbReference type="Proteomes" id="UP000610459"/>
    </source>
</evidence>
<reference evidence="1 2" key="1">
    <citation type="journal article" date="2020" name="FEMS Microbiol. Ecol.">
        <title>Temporal dynamics of bacterial communities during seed development and maturation.</title>
        <authorList>
            <person name="Chesneau G."/>
            <person name="Torres-Cortes G."/>
            <person name="Briand M."/>
            <person name="Darrasse A."/>
            <person name="Preveaux A."/>
            <person name="Marais C."/>
            <person name="Jacques M.A."/>
            <person name="Shade A."/>
            <person name="Barret M."/>
        </authorList>
    </citation>
    <scope>NUCLEOTIDE SEQUENCE [LARGE SCALE GENOMIC DNA]</scope>
    <source>
        <strain evidence="1 2">CFBP13709</strain>
    </source>
</reference>
<dbReference type="EMBL" id="JACYNR010000048">
    <property type="protein sequence ID" value="MBD8129230.1"/>
    <property type="molecule type" value="Genomic_DNA"/>
</dbReference>
<keyword evidence="2" id="KW-1185">Reference proteome</keyword>
<name>A0ACC5PVU3_ENTAG</name>
<sequence>MNYLLSVRFRSIGPQTPFNSICIFGGVDKYYSVIDFQKLPEREIEKLRHSLVCPGCREQAFYRKKSVDGKQACFGSRYCTCRENTPSPQRQREVRNASEVKQIIAESDTIKISFDFDSVSSAGSEPSGFSGETEITGTGHNKVHTIKSEQKRVPTVSLQKILHSLIRGTGLATSDTIIPFGDFKYKAKKLFVKFPDAEPMTKNALRFYWGTLYNSNNDIEWLNPAECRDVGIPLGGLRDAILEKFSISDTESLEGAAIIFAGRCHWNKDKTKRIINIYDSERIFISLAD</sequence>
<evidence type="ECO:0000313" key="1">
    <source>
        <dbReference type="EMBL" id="MBD8129230.1"/>
    </source>
</evidence>
<dbReference type="Proteomes" id="UP000610459">
    <property type="component" value="Unassembled WGS sequence"/>
</dbReference>
<accession>A0ACC5PVU3</accession>